<proteinExistence type="predicted"/>
<keyword evidence="3" id="KW-1185">Reference proteome</keyword>
<protein>
    <submittedName>
        <fullName evidence="2">Uncharacterized protein</fullName>
    </submittedName>
</protein>
<comment type="caution">
    <text evidence="2">The sequence shown here is derived from an EMBL/GenBank/DDBJ whole genome shotgun (WGS) entry which is preliminary data.</text>
</comment>
<name>A0ABV5FWS0_9MICC</name>
<feature type="compositionally biased region" description="Low complexity" evidence="1">
    <location>
        <begin position="73"/>
        <end position="86"/>
    </location>
</feature>
<feature type="region of interest" description="Disordered" evidence="1">
    <location>
        <begin position="61"/>
        <end position="88"/>
    </location>
</feature>
<evidence type="ECO:0000313" key="3">
    <source>
        <dbReference type="Proteomes" id="UP001589575"/>
    </source>
</evidence>
<sequence>MLRSFDSWKAVAMPIEAARAGRPRSRDTAEIRAALAAWSGASLKESAPTIAVQCSRTRISEESMNREAAHAPALTTARQITRTTSARQRRRERLLIGAAPLVRGPRWTASVVVTRLYSAWSGYGGVSWRAGRR</sequence>
<dbReference type="Proteomes" id="UP001589575">
    <property type="component" value="Unassembled WGS sequence"/>
</dbReference>
<accession>A0ABV5FWS0</accession>
<reference evidence="2 3" key="1">
    <citation type="submission" date="2024-09" db="EMBL/GenBank/DDBJ databases">
        <authorList>
            <person name="Sun Q."/>
            <person name="Mori K."/>
        </authorList>
    </citation>
    <scope>NUCLEOTIDE SEQUENCE [LARGE SCALE GENOMIC DNA]</scope>
    <source>
        <strain evidence="2 3">CCM 7609</strain>
    </source>
</reference>
<evidence type="ECO:0000313" key="2">
    <source>
        <dbReference type="EMBL" id="MFB9071115.1"/>
    </source>
</evidence>
<evidence type="ECO:0000256" key="1">
    <source>
        <dbReference type="SAM" id="MobiDB-lite"/>
    </source>
</evidence>
<gene>
    <name evidence="2" type="ORF">ACFFX0_07880</name>
</gene>
<organism evidence="2 3">
    <name type="scientific">Citricoccus parietis</name>
    <dbReference type="NCBI Taxonomy" id="592307"/>
    <lineage>
        <taxon>Bacteria</taxon>
        <taxon>Bacillati</taxon>
        <taxon>Actinomycetota</taxon>
        <taxon>Actinomycetes</taxon>
        <taxon>Micrococcales</taxon>
        <taxon>Micrococcaceae</taxon>
        <taxon>Citricoccus</taxon>
    </lineage>
</organism>
<dbReference type="EMBL" id="JBHMFI010000001">
    <property type="protein sequence ID" value="MFB9071115.1"/>
    <property type="molecule type" value="Genomic_DNA"/>
</dbReference>